<evidence type="ECO:0000256" key="9">
    <source>
        <dbReference type="ARBA" id="ARBA00022989"/>
    </source>
</evidence>
<comment type="subcellular location">
    <subcellularLocation>
        <location evidence="2">Cell membrane</location>
        <topology evidence="2">Multi-pass membrane protein</topology>
    </subcellularLocation>
</comment>
<protein>
    <submittedName>
        <fullName evidence="14">Zn-dependent protease with chaperone function</fullName>
    </submittedName>
</protein>
<keyword evidence="3" id="KW-1003">Cell membrane</keyword>
<evidence type="ECO:0000256" key="10">
    <source>
        <dbReference type="ARBA" id="ARBA00023049"/>
    </source>
</evidence>
<evidence type="ECO:0000256" key="1">
    <source>
        <dbReference type="ARBA" id="ARBA00001947"/>
    </source>
</evidence>
<keyword evidence="5 12" id="KW-0812">Transmembrane</keyword>
<dbReference type="GO" id="GO:0046872">
    <property type="term" value="F:metal ion binding"/>
    <property type="evidence" value="ECO:0007669"/>
    <property type="project" value="UniProtKB-KW"/>
</dbReference>
<keyword evidence="7" id="KW-0378">Hydrolase</keyword>
<evidence type="ECO:0000313" key="14">
    <source>
        <dbReference type="EMBL" id="MDR6238335.1"/>
    </source>
</evidence>
<evidence type="ECO:0000259" key="13">
    <source>
        <dbReference type="Pfam" id="PF01435"/>
    </source>
</evidence>
<evidence type="ECO:0000256" key="2">
    <source>
        <dbReference type="ARBA" id="ARBA00004651"/>
    </source>
</evidence>
<keyword evidence="15" id="KW-1185">Reference proteome</keyword>
<evidence type="ECO:0000256" key="6">
    <source>
        <dbReference type="ARBA" id="ARBA00022723"/>
    </source>
</evidence>
<sequence>MKESKTTQYNTPNSIIKVSLWLIFFLCIYTIVLAGSFSLGAYLVYLAFTLIAEHFNLLTLLISFGLLGLSVILLLFTIRHFKKHNKIENDQNIKIQPDKHPKLFAIINKISDSLKIRPPHTIYLIPDSNAGVFFKEQSIFPFTSNPKELMIGGALINSLNEKELEAVIAHELAHFSQKEMMLGKMVTSANQYIFHIVHDQNNFIDKAIKKHIDKVFFGSLIVILKFLMNQERKIFNNIYNSLNKEYNILARDLEFKADNIATRITDTDTMISALRRIEFGHLAYNLSRTGIDELTEAYCKVSNIYEYQSEMTSLLIDKNNLSFDNLKLPIITNDYFENRGSRIIFEDPMSTHPMLSEREMNILDVNSKNKSDKKASLNPAWMLFSNELELQKLLTEIYYASQYPDIHDLRAINSQEFHQWINKDKDMNDKLNSFHGFFSDRKLEKIDIWGSLAYVDDFDLKFDQIFNADNQKEFKRYRQNLKDLKKLYWIKNSYKSICNFKFDNVVFHSNQADEIIGILEEEIHDGHKKMKKLEEQAFLYSFKQSMQFGMEDQLIEKYLTYYALDKESDRYISIQNRLESALEMMAYNDEMDDSERMEINQEIVEINTIFRMALNNSKDVAINTDFVAKRMAEKNYSKFINEGLNETDISITFKAKDTEQLIENINNTSLKVQELNELAFQDLITYLNDLNIKEKVKEIENK</sequence>
<evidence type="ECO:0000256" key="5">
    <source>
        <dbReference type="ARBA" id="ARBA00022692"/>
    </source>
</evidence>
<feature type="transmembrane region" description="Helical" evidence="12">
    <location>
        <begin position="57"/>
        <end position="78"/>
    </location>
</feature>
<evidence type="ECO:0000256" key="8">
    <source>
        <dbReference type="ARBA" id="ARBA00022833"/>
    </source>
</evidence>
<keyword evidence="4 14" id="KW-0645">Protease</keyword>
<dbReference type="RefSeq" id="WP_309937818.1">
    <property type="nucleotide sequence ID" value="NZ_AP025305.1"/>
</dbReference>
<dbReference type="GO" id="GO:0005886">
    <property type="term" value="C:plasma membrane"/>
    <property type="evidence" value="ECO:0007669"/>
    <property type="project" value="UniProtKB-SubCell"/>
</dbReference>
<accession>A0AAE3XLV5</accession>
<dbReference type="GO" id="GO:0006508">
    <property type="term" value="P:proteolysis"/>
    <property type="evidence" value="ECO:0007669"/>
    <property type="project" value="UniProtKB-KW"/>
</dbReference>
<keyword evidence="11 12" id="KW-0472">Membrane</keyword>
<dbReference type="PANTHER" id="PTHR43221">
    <property type="entry name" value="PROTEASE HTPX"/>
    <property type="match status" value="1"/>
</dbReference>
<dbReference type="PANTHER" id="PTHR43221:SF1">
    <property type="entry name" value="PROTEASE HTPX"/>
    <property type="match status" value="1"/>
</dbReference>
<feature type="transmembrane region" description="Helical" evidence="12">
    <location>
        <begin position="20"/>
        <end position="45"/>
    </location>
</feature>
<organism evidence="14 15">
    <name type="scientific">Aureibacter tunicatorum</name>
    <dbReference type="NCBI Taxonomy" id="866807"/>
    <lineage>
        <taxon>Bacteria</taxon>
        <taxon>Pseudomonadati</taxon>
        <taxon>Bacteroidota</taxon>
        <taxon>Cytophagia</taxon>
        <taxon>Cytophagales</taxon>
        <taxon>Persicobacteraceae</taxon>
        <taxon>Aureibacter</taxon>
    </lineage>
</organism>
<name>A0AAE3XLV5_9BACT</name>
<dbReference type="Proteomes" id="UP001185092">
    <property type="component" value="Unassembled WGS sequence"/>
</dbReference>
<evidence type="ECO:0000313" key="15">
    <source>
        <dbReference type="Proteomes" id="UP001185092"/>
    </source>
</evidence>
<dbReference type="InterPro" id="IPR050083">
    <property type="entry name" value="HtpX_protease"/>
</dbReference>
<feature type="domain" description="Peptidase M48" evidence="13">
    <location>
        <begin position="147"/>
        <end position="358"/>
    </location>
</feature>
<keyword evidence="9 12" id="KW-1133">Transmembrane helix</keyword>
<evidence type="ECO:0000256" key="4">
    <source>
        <dbReference type="ARBA" id="ARBA00022670"/>
    </source>
</evidence>
<evidence type="ECO:0000256" key="11">
    <source>
        <dbReference type="ARBA" id="ARBA00023136"/>
    </source>
</evidence>
<dbReference type="Pfam" id="PF01435">
    <property type="entry name" value="Peptidase_M48"/>
    <property type="match status" value="1"/>
</dbReference>
<reference evidence="14" key="1">
    <citation type="submission" date="2023-07" db="EMBL/GenBank/DDBJ databases">
        <title>Genomic Encyclopedia of Type Strains, Phase IV (KMG-IV): sequencing the most valuable type-strain genomes for metagenomic binning, comparative biology and taxonomic classification.</title>
        <authorList>
            <person name="Goeker M."/>
        </authorList>
    </citation>
    <scope>NUCLEOTIDE SEQUENCE</scope>
    <source>
        <strain evidence="14">DSM 26174</strain>
    </source>
</reference>
<keyword evidence="10" id="KW-0482">Metalloprotease</keyword>
<dbReference type="GO" id="GO:0004222">
    <property type="term" value="F:metalloendopeptidase activity"/>
    <property type="evidence" value="ECO:0007669"/>
    <property type="project" value="InterPro"/>
</dbReference>
<evidence type="ECO:0000256" key="3">
    <source>
        <dbReference type="ARBA" id="ARBA00022475"/>
    </source>
</evidence>
<dbReference type="CDD" id="cd07328">
    <property type="entry name" value="M48_Ste24p_like"/>
    <property type="match status" value="1"/>
</dbReference>
<keyword evidence="6" id="KW-0479">Metal-binding</keyword>
<keyword evidence="8" id="KW-0862">Zinc</keyword>
<dbReference type="EMBL" id="JAVDQD010000001">
    <property type="protein sequence ID" value="MDR6238335.1"/>
    <property type="molecule type" value="Genomic_DNA"/>
</dbReference>
<dbReference type="AlphaFoldDB" id="A0AAE3XLV5"/>
<gene>
    <name evidence="14" type="ORF">HNQ88_001311</name>
</gene>
<proteinExistence type="predicted"/>
<comment type="caution">
    <text evidence="14">The sequence shown here is derived from an EMBL/GenBank/DDBJ whole genome shotgun (WGS) entry which is preliminary data.</text>
</comment>
<dbReference type="Gene3D" id="3.30.2010.10">
    <property type="entry name" value="Metalloproteases ('zincins'), catalytic domain"/>
    <property type="match status" value="1"/>
</dbReference>
<evidence type="ECO:0000256" key="12">
    <source>
        <dbReference type="SAM" id="Phobius"/>
    </source>
</evidence>
<evidence type="ECO:0000256" key="7">
    <source>
        <dbReference type="ARBA" id="ARBA00022801"/>
    </source>
</evidence>
<comment type="cofactor">
    <cofactor evidence="1">
        <name>Zn(2+)</name>
        <dbReference type="ChEBI" id="CHEBI:29105"/>
    </cofactor>
</comment>
<dbReference type="InterPro" id="IPR001915">
    <property type="entry name" value="Peptidase_M48"/>
</dbReference>